<comment type="caution">
    <text evidence="1">The sequence shown here is derived from an EMBL/GenBank/DDBJ whole genome shotgun (WGS) entry which is preliminary data.</text>
</comment>
<name>A0A5J4KFK9_9CHLR</name>
<proteinExistence type="predicted"/>
<evidence type="ECO:0008006" key="3">
    <source>
        <dbReference type="Google" id="ProtNLM"/>
    </source>
</evidence>
<reference evidence="1 2" key="1">
    <citation type="submission" date="2019-10" db="EMBL/GenBank/DDBJ databases">
        <title>Dictyobacter vulcani sp. nov., within the class Ktedonobacteria, isolated from soil of volcanic Mt. Zao.</title>
        <authorList>
            <person name="Zheng Y."/>
            <person name="Wang C.M."/>
            <person name="Sakai Y."/>
            <person name="Abe K."/>
            <person name="Yokota A."/>
            <person name="Yabe S."/>
        </authorList>
    </citation>
    <scope>NUCLEOTIDE SEQUENCE [LARGE SCALE GENOMIC DNA]</scope>
    <source>
        <strain evidence="1 2">W12</strain>
    </source>
</reference>
<organism evidence="1 2">
    <name type="scientific">Dictyobacter vulcani</name>
    <dbReference type="NCBI Taxonomy" id="2607529"/>
    <lineage>
        <taxon>Bacteria</taxon>
        <taxon>Bacillati</taxon>
        <taxon>Chloroflexota</taxon>
        <taxon>Ktedonobacteria</taxon>
        <taxon>Ktedonobacterales</taxon>
        <taxon>Dictyobacteraceae</taxon>
        <taxon>Dictyobacter</taxon>
    </lineage>
</organism>
<dbReference type="EMBL" id="BKZW01000001">
    <property type="protein sequence ID" value="GER86135.1"/>
    <property type="molecule type" value="Genomic_DNA"/>
</dbReference>
<dbReference type="SUPFAM" id="SSF52833">
    <property type="entry name" value="Thioredoxin-like"/>
    <property type="match status" value="1"/>
</dbReference>
<sequence>MEAKTDTQAKPHVTFYTKAGCHLCDEARDILDEIAAEIPYDLTEIDIRRDMELFEQYRYRIPVILLDETLIAEGRIEYSDLATAFEV</sequence>
<dbReference type="AlphaFoldDB" id="A0A5J4KFK9"/>
<dbReference type="Proteomes" id="UP000326912">
    <property type="component" value="Unassembled WGS sequence"/>
</dbReference>
<dbReference type="InterPro" id="IPR036249">
    <property type="entry name" value="Thioredoxin-like_sf"/>
</dbReference>
<dbReference type="Gene3D" id="3.40.30.10">
    <property type="entry name" value="Glutaredoxin"/>
    <property type="match status" value="1"/>
</dbReference>
<evidence type="ECO:0000313" key="1">
    <source>
        <dbReference type="EMBL" id="GER86135.1"/>
    </source>
</evidence>
<accession>A0A5J4KFK9</accession>
<evidence type="ECO:0000313" key="2">
    <source>
        <dbReference type="Proteomes" id="UP000326912"/>
    </source>
</evidence>
<protein>
    <recommendedName>
        <fullName evidence="3">Thioredoxin family protein</fullName>
    </recommendedName>
</protein>
<dbReference type="InterPro" id="IPR008554">
    <property type="entry name" value="Glutaredoxin-like"/>
</dbReference>
<dbReference type="RefSeq" id="WP_162004857.1">
    <property type="nucleotide sequence ID" value="NZ_BKZW01000001.1"/>
</dbReference>
<dbReference type="PANTHER" id="PTHR33558">
    <property type="entry name" value="GLUTAREDOXIN-LIKE PROTEIN C5ORF63 HOMOLOG"/>
    <property type="match status" value="1"/>
</dbReference>
<dbReference type="PANTHER" id="PTHR33558:SF1">
    <property type="entry name" value="GLUTAREDOXIN-LIKE PROTEIN C5ORF63 HOMOLOG"/>
    <property type="match status" value="1"/>
</dbReference>
<gene>
    <name evidence="1" type="ORF">KDW_02970</name>
</gene>
<dbReference type="InterPro" id="IPR052565">
    <property type="entry name" value="Glutaredoxin-like_YDR286C"/>
</dbReference>
<keyword evidence="2" id="KW-1185">Reference proteome</keyword>
<dbReference type="Pfam" id="PF05768">
    <property type="entry name" value="Glrx-like"/>
    <property type="match status" value="1"/>
</dbReference>